<keyword evidence="2" id="KW-1185">Reference proteome</keyword>
<gene>
    <name evidence="1" type="ORF">BDN72DRAFT_815140</name>
</gene>
<accession>A0ACD3B5W7</accession>
<dbReference type="EMBL" id="ML208279">
    <property type="protein sequence ID" value="TFK73036.1"/>
    <property type="molecule type" value="Genomic_DNA"/>
</dbReference>
<evidence type="ECO:0000313" key="1">
    <source>
        <dbReference type="EMBL" id="TFK73036.1"/>
    </source>
</evidence>
<protein>
    <submittedName>
        <fullName evidence="1">FAD dependent oxidoreductase</fullName>
    </submittedName>
</protein>
<dbReference type="Proteomes" id="UP000308600">
    <property type="component" value="Unassembled WGS sequence"/>
</dbReference>
<evidence type="ECO:0000313" key="2">
    <source>
        <dbReference type="Proteomes" id="UP000308600"/>
    </source>
</evidence>
<reference evidence="1 2" key="1">
    <citation type="journal article" date="2019" name="Nat. Ecol. Evol.">
        <title>Megaphylogeny resolves global patterns of mushroom evolution.</title>
        <authorList>
            <person name="Varga T."/>
            <person name="Krizsan K."/>
            <person name="Foldi C."/>
            <person name="Dima B."/>
            <person name="Sanchez-Garcia M."/>
            <person name="Sanchez-Ramirez S."/>
            <person name="Szollosi G.J."/>
            <person name="Szarkandi J.G."/>
            <person name="Papp V."/>
            <person name="Albert L."/>
            <person name="Andreopoulos W."/>
            <person name="Angelini C."/>
            <person name="Antonin V."/>
            <person name="Barry K.W."/>
            <person name="Bougher N.L."/>
            <person name="Buchanan P."/>
            <person name="Buyck B."/>
            <person name="Bense V."/>
            <person name="Catcheside P."/>
            <person name="Chovatia M."/>
            <person name="Cooper J."/>
            <person name="Damon W."/>
            <person name="Desjardin D."/>
            <person name="Finy P."/>
            <person name="Geml J."/>
            <person name="Haridas S."/>
            <person name="Hughes K."/>
            <person name="Justo A."/>
            <person name="Karasinski D."/>
            <person name="Kautmanova I."/>
            <person name="Kiss B."/>
            <person name="Kocsube S."/>
            <person name="Kotiranta H."/>
            <person name="LaButti K.M."/>
            <person name="Lechner B.E."/>
            <person name="Liimatainen K."/>
            <person name="Lipzen A."/>
            <person name="Lukacs Z."/>
            <person name="Mihaltcheva S."/>
            <person name="Morgado L.N."/>
            <person name="Niskanen T."/>
            <person name="Noordeloos M.E."/>
            <person name="Ohm R.A."/>
            <person name="Ortiz-Santana B."/>
            <person name="Ovrebo C."/>
            <person name="Racz N."/>
            <person name="Riley R."/>
            <person name="Savchenko A."/>
            <person name="Shiryaev A."/>
            <person name="Soop K."/>
            <person name="Spirin V."/>
            <person name="Szebenyi C."/>
            <person name="Tomsovsky M."/>
            <person name="Tulloss R.E."/>
            <person name="Uehling J."/>
            <person name="Grigoriev I.V."/>
            <person name="Vagvolgyi C."/>
            <person name="Papp T."/>
            <person name="Martin F.M."/>
            <person name="Miettinen O."/>
            <person name="Hibbett D.S."/>
            <person name="Nagy L.G."/>
        </authorList>
    </citation>
    <scope>NUCLEOTIDE SEQUENCE [LARGE SCALE GENOMIC DNA]</scope>
    <source>
        <strain evidence="1 2">NL-1719</strain>
    </source>
</reference>
<sequence>MQAVLPLRASLNSHGKFRYKAPDSVADFLIVGGGVVGLAIAQRLSNRFPRLSTILVERHVRVGEEISSRNSEVIHSGLYYPPESLKTRLCLRGRDLLYDRCKAHNIPFQQTGKLVVAASEQLPYIYNLHAKSLKLSWPPHSSTTGNSVLQTNLLTGDEARQMEPDLSPNIAGALWCPQTGIVDSHTLMQSMEADLLNSEGGDIAYATRVVRLDPYENSAAFLGLPPLGSGKKESGWVVQTCTAGTEESGDALLARTVINTAGLSATLVLNSILPPENRIPMYYARGSYASYHGPGTSQVSHLIYPCPHTGPNAHAFQSLGTHLTLDLNGKIRFGPDIEWLSAPSGSEGTQEDSSDFWTDHLVPDESRLKEMHRAVTEYLPGVQLEGLQPDYVGMRPKLVPPSGGFQDFVFHSDYADSLNKSGPIISLLGIESPGLTSSLAIAEMVVEELIAPYQRRNVVA</sequence>
<name>A0ACD3B5W7_9AGAR</name>
<proteinExistence type="predicted"/>
<organism evidence="1 2">
    <name type="scientific">Pluteus cervinus</name>
    <dbReference type="NCBI Taxonomy" id="181527"/>
    <lineage>
        <taxon>Eukaryota</taxon>
        <taxon>Fungi</taxon>
        <taxon>Dikarya</taxon>
        <taxon>Basidiomycota</taxon>
        <taxon>Agaricomycotina</taxon>
        <taxon>Agaricomycetes</taxon>
        <taxon>Agaricomycetidae</taxon>
        <taxon>Agaricales</taxon>
        <taxon>Pluteineae</taxon>
        <taxon>Pluteaceae</taxon>
        <taxon>Pluteus</taxon>
    </lineage>
</organism>